<gene>
    <name evidence="1" type="ORF">P5673_018279</name>
</gene>
<evidence type="ECO:0000313" key="2">
    <source>
        <dbReference type="Proteomes" id="UP001249851"/>
    </source>
</evidence>
<keyword evidence="2" id="KW-1185">Reference proteome</keyword>
<protein>
    <submittedName>
        <fullName evidence="1">Uncharacterized protein</fullName>
    </submittedName>
</protein>
<organism evidence="1 2">
    <name type="scientific">Acropora cervicornis</name>
    <name type="common">Staghorn coral</name>
    <dbReference type="NCBI Taxonomy" id="6130"/>
    <lineage>
        <taxon>Eukaryota</taxon>
        <taxon>Metazoa</taxon>
        <taxon>Cnidaria</taxon>
        <taxon>Anthozoa</taxon>
        <taxon>Hexacorallia</taxon>
        <taxon>Scleractinia</taxon>
        <taxon>Astrocoeniina</taxon>
        <taxon>Acroporidae</taxon>
        <taxon>Acropora</taxon>
    </lineage>
</organism>
<accession>A0AAD9QDB1</accession>
<proteinExistence type="predicted"/>
<comment type="caution">
    <text evidence="1">The sequence shown here is derived from an EMBL/GenBank/DDBJ whole genome shotgun (WGS) entry which is preliminary data.</text>
</comment>
<dbReference type="AlphaFoldDB" id="A0AAD9QDB1"/>
<sequence>MKVKTEARVRWSLNTRIKFESIVESVKGVDGHMRMNVKLREDLRTFDSMKTLGQEYEAIVNEKPTNVLHSPPISGFGFGKSLIFQVLAPMKEDCVILVIFPLKSELLPPFTVLSEECQARSSSDTDILVWRYSCQP</sequence>
<reference evidence="1" key="2">
    <citation type="journal article" date="2023" name="Science">
        <title>Genomic signatures of disease resistance in endangered staghorn corals.</title>
        <authorList>
            <person name="Vollmer S.V."/>
            <person name="Selwyn J.D."/>
            <person name="Despard B.A."/>
            <person name="Roesel C.L."/>
        </authorList>
    </citation>
    <scope>NUCLEOTIDE SEQUENCE</scope>
    <source>
        <strain evidence="1">K2</strain>
    </source>
</reference>
<dbReference type="EMBL" id="JARQWQ010000041">
    <property type="protein sequence ID" value="KAK2559153.1"/>
    <property type="molecule type" value="Genomic_DNA"/>
</dbReference>
<name>A0AAD9QDB1_ACRCE</name>
<dbReference type="Proteomes" id="UP001249851">
    <property type="component" value="Unassembled WGS sequence"/>
</dbReference>
<evidence type="ECO:0000313" key="1">
    <source>
        <dbReference type="EMBL" id="KAK2559153.1"/>
    </source>
</evidence>
<reference evidence="1" key="1">
    <citation type="journal article" date="2023" name="G3 (Bethesda)">
        <title>Whole genome assembly and annotation of the endangered Caribbean coral Acropora cervicornis.</title>
        <authorList>
            <person name="Selwyn J.D."/>
            <person name="Vollmer S.V."/>
        </authorList>
    </citation>
    <scope>NUCLEOTIDE SEQUENCE</scope>
    <source>
        <strain evidence="1">K2</strain>
    </source>
</reference>